<sequence>MTEENNSKPNGTQSVTLKVRLKSNGHGDQPILANYSTIGVAQGLAHVDFGFIEPPVIAAVMRRAQTGGALPKHLEGKLATRVALPLDAVLRLQQQLTQVLTGLRQSRISKKS</sequence>
<dbReference type="EMBL" id="OX365700">
    <property type="protein sequence ID" value="CAI4029620.1"/>
    <property type="molecule type" value="Genomic_DNA"/>
</dbReference>
<dbReference type="KEGG" id="nti:DNFV4_00038"/>
<evidence type="ECO:0000313" key="2">
    <source>
        <dbReference type="Proteomes" id="UP001179121"/>
    </source>
</evidence>
<name>A0AA86MTQ9_9BACT</name>
<dbReference type="Proteomes" id="UP001179121">
    <property type="component" value="Chromosome"/>
</dbReference>
<dbReference type="AlphaFoldDB" id="A0AA86MTQ9"/>
<dbReference type="RefSeq" id="WP_289266659.1">
    <property type="nucleotide sequence ID" value="NZ_OX365700.1"/>
</dbReference>
<protein>
    <submittedName>
        <fullName evidence="1">Uncharacterized protein</fullName>
    </submittedName>
</protein>
<evidence type="ECO:0000313" key="1">
    <source>
        <dbReference type="EMBL" id="CAI4029620.1"/>
    </source>
</evidence>
<gene>
    <name evidence="1" type="ORF">DNFV4_00038</name>
</gene>
<accession>A0AA86MTQ9</accession>
<keyword evidence="2" id="KW-1185">Reference proteome</keyword>
<reference evidence="1" key="1">
    <citation type="submission" date="2022-10" db="EMBL/GenBank/DDBJ databases">
        <authorList>
            <person name="Koch H."/>
        </authorList>
    </citation>
    <scope>NUCLEOTIDE SEQUENCE</scope>
    <source>
        <strain evidence="1">DNF</strain>
    </source>
</reference>
<organism evidence="1 2">
    <name type="scientific">Nitrospira tepida</name>
    <dbReference type="NCBI Taxonomy" id="2973512"/>
    <lineage>
        <taxon>Bacteria</taxon>
        <taxon>Pseudomonadati</taxon>
        <taxon>Nitrospirota</taxon>
        <taxon>Nitrospiria</taxon>
        <taxon>Nitrospirales</taxon>
        <taxon>Nitrospiraceae</taxon>
        <taxon>Nitrospira</taxon>
    </lineage>
</organism>
<proteinExistence type="predicted"/>